<dbReference type="GO" id="GO:0008474">
    <property type="term" value="F:palmitoyl-(protein) hydrolase activity"/>
    <property type="evidence" value="ECO:0007669"/>
    <property type="project" value="TreeGrafter"/>
</dbReference>
<dbReference type="EMBL" id="JALJOU010000069">
    <property type="protein sequence ID" value="KAK9825894.1"/>
    <property type="molecule type" value="Genomic_DNA"/>
</dbReference>
<dbReference type="Pfam" id="PF02230">
    <property type="entry name" value="Abhydrolase_2"/>
    <property type="match status" value="1"/>
</dbReference>
<accession>A0AAW1QXK4</accession>
<dbReference type="InterPro" id="IPR050565">
    <property type="entry name" value="LYPA1-2/EST-like"/>
</dbReference>
<feature type="domain" description="Phospholipase/carboxylesterase/thioesterase" evidence="3">
    <location>
        <begin position="17"/>
        <end position="215"/>
    </location>
</feature>
<dbReference type="AlphaFoldDB" id="A0AAW1QXK4"/>
<organism evidence="4 5">
    <name type="scientific">Elliptochloris bilobata</name>
    <dbReference type="NCBI Taxonomy" id="381761"/>
    <lineage>
        <taxon>Eukaryota</taxon>
        <taxon>Viridiplantae</taxon>
        <taxon>Chlorophyta</taxon>
        <taxon>core chlorophytes</taxon>
        <taxon>Trebouxiophyceae</taxon>
        <taxon>Trebouxiophyceae incertae sedis</taxon>
        <taxon>Elliptochloris clade</taxon>
        <taxon>Elliptochloris</taxon>
    </lineage>
</organism>
<dbReference type="PANTHER" id="PTHR10655:SF17">
    <property type="entry name" value="LYSOPHOSPHOLIPASE-LIKE PROTEIN 1"/>
    <property type="match status" value="1"/>
</dbReference>
<protein>
    <recommendedName>
        <fullName evidence="3">Phospholipase/carboxylesterase/thioesterase domain-containing protein</fullName>
    </recommendedName>
</protein>
<comment type="caution">
    <text evidence="4">The sequence shown here is derived from an EMBL/GenBank/DDBJ whole genome shotgun (WGS) entry which is preliminary data.</text>
</comment>
<reference evidence="4 5" key="1">
    <citation type="journal article" date="2024" name="Nat. Commun.">
        <title>Phylogenomics reveals the evolutionary origins of lichenization in chlorophyte algae.</title>
        <authorList>
            <person name="Puginier C."/>
            <person name="Libourel C."/>
            <person name="Otte J."/>
            <person name="Skaloud P."/>
            <person name="Haon M."/>
            <person name="Grisel S."/>
            <person name="Petersen M."/>
            <person name="Berrin J.G."/>
            <person name="Delaux P.M."/>
            <person name="Dal Grande F."/>
            <person name="Keller J."/>
        </authorList>
    </citation>
    <scope>NUCLEOTIDE SEQUENCE [LARGE SCALE GENOMIC DNA]</scope>
    <source>
        <strain evidence="4 5">SAG 245.80</strain>
    </source>
</reference>
<evidence type="ECO:0000313" key="5">
    <source>
        <dbReference type="Proteomes" id="UP001445335"/>
    </source>
</evidence>
<evidence type="ECO:0000256" key="2">
    <source>
        <dbReference type="ARBA" id="ARBA00022801"/>
    </source>
</evidence>
<keyword evidence="5" id="KW-1185">Reference proteome</keyword>
<dbReference type="GO" id="GO:0052689">
    <property type="term" value="F:carboxylic ester hydrolase activity"/>
    <property type="evidence" value="ECO:0007669"/>
    <property type="project" value="TreeGrafter"/>
</dbReference>
<dbReference type="Proteomes" id="UP001445335">
    <property type="component" value="Unassembled WGS sequence"/>
</dbReference>
<dbReference type="InterPro" id="IPR003140">
    <property type="entry name" value="PLipase/COase/thioEstase"/>
</dbReference>
<dbReference type="Gene3D" id="3.40.50.1820">
    <property type="entry name" value="alpha/beta hydrolase"/>
    <property type="match status" value="1"/>
</dbReference>
<dbReference type="GO" id="GO:0005737">
    <property type="term" value="C:cytoplasm"/>
    <property type="evidence" value="ECO:0007669"/>
    <property type="project" value="TreeGrafter"/>
</dbReference>
<dbReference type="PANTHER" id="PTHR10655">
    <property type="entry name" value="LYSOPHOSPHOLIPASE-RELATED"/>
    <property type="match status" value="1"/>
</dbReference>
<keyword evidence="2" id="KW-0378">Hydrolase</keyword>
<proteinExistence type="inferred from homology"/>
<dbReference type="InterPro" id="IPR029058">
    <property type="entry name" value="AB_hydrolase_fold"/>
</dbReference>
<evidence type="ECO:0000256" key="1">
    <source>
        <dbReference type="ARBA" id="ARBA00006499"/>
    </source>
</evidence>
<gene>
    <name evidence="4" type="ORF">WJX81_002532</name>
</gene>
<evidence type="ECO:0000259" key="3">
    <source>
        <dbReference type="Pfam" id="PF02230"/>
    </source>
</evidence>
<evidence type="ECO:0000313" key="4">
    <source>
        <dbReference type="EMBL" id="KAK9825894.1"/>
    </source>
</evidence>
<sequence length="266" mass="28800">MAIKPGFPPTVVNPTGNAAVIFLHGLGDTGRNLSMLASAFRLPHVKFVFPTAPTRRVTINMGASMPAWFDLYDVQSIATGRNDKQGIAEATTYLGQLVEEEIKAGIPAERIAVGGFSQGGHVALKYSLTAQRAPAACVALSTWLEPDTQTASTANLATKYFLGHGTADPLIPCFLLETTKSALASKGVKDVDLRTYQGVQHSTSMEELDDVRDFLLRALSDAPPPTREEVERMSVRELKALLTSRGVDTHSFLERSEFVERAKALL</sequence>
<name>A0AAW1QXK4_9CHLO</name>
<dbReference type="SUPFAM" id="SSF53474">
    <property type="entry name" value="alpha/beta-Hydrolases"/>
    <property type="match status" value="1"/>
</dbReference>
<comment type="similarity">
    <text evidence="1">Belongs to the AB hydrolase superfamily. AB hydrolase 2 family.</text>
</comment>